<dbReference type="Pfam" id="PF25994">
    <property type="entry name" value="HH_AprE"/>
    <property type="match status" value="1"/>
</dbReference>
<dbReference type="InterPro" id="IPR010129">
    <property type="entry name" value="T1SS_HlyD"/>
</dbReference>
<evidence type="ECO:0000256" key="8">
    <source>
        <dbReference type="ARBA" id="ARBA00023136"/>
    </source>
</evidence>
<gene>
    <name evidence="13" type="primary">prsE_2</name>
    <name evidence="13" type="ORF">NIG5292_01761</name>
</gene>
<dbReference type="PANTHER" id="PTHR30386:SF26">
    <property type="entry name" value="TRANSPORT PROTEIN COMB"/>
    <property type="match status" value="1"/>
</dbReference>
<evidence type="ECO:0000256" key="4">
    <source>
        <dbReference type="ARBA" id="ARBA00022475"/>
    </source>
</evidence>
<feature type="coiled-coil region" evidence="10">
    <location>
        <begin position="144"/>
        <end position="171"/>
    </location>
</feature>
<evidence type="ECO:0000256" key="3">
    <source>
        <dbReference type="ARBA" id="ARBA00022448"/>
    </source>
</evidence>
<dbReference type="AlphaFoldDB" id="A0A0U1NLX1"/>
<dbReference type="Pfam" id="PF26002">
    <property type="entry name" value="Beta-barrel_AprE"/>
    <property type="match status" value="1"/>
</dbReference>
<keyword evidence="7" id="KW-1133">Transmembrane helix</keyword>
<comment type="similarity">
    <text evidence="2 9">Belongs to the membrane fusion protein (MFP) (TC 8.A.1) family.</text>
</comment>
<comment type="subcellular location">
    <subcellularLocation>
        <location evidence="1 9">Cell inner membrane</location>
        <topology evidence="1 9">Single-pass membrane protein</topology>
    </subcellularLocation>
</comment>
<feature type="coiled-coil region" evidence="10">
    <location>
        <begin position="253"/>
        <end position="280"/>
    </location>
</feature>
<feature type="domain" description="AprE-like beta-barrel" evidence="12">
    <location>
        <begin position="323"/>
        <end position="412"/>
    </location>
</feature>
<organism evidence="13 14">
    <name type="scientific">Nereida ignava</name>
    <dbReference type="NCBI Taxonomy" id="282199"/>
    <lineage>
        <taxon>Bacteria</taxon>
        <taxon>Pseudomonadati</taxon>
        <taxon>Pseudomonadota</taxon>
        <taxon>Alphaproteobacteria</taxon>
        <taxon>Rhodobacterales</taxon>
        <taxon>Roseobacteraceae</taxon>
        <taxon>Nereida</taxon>
    </lineage>
</organism>
<dbReference type="SUPFAM" id="SSF111369">
    <property type="entry name" value="HlyD-like secretion proteins"/>
    <property type="match status" value="1"/>
</dbReference>
<protein>
    <recommendedName>
        <fullName evidence="9">Membrane fusion protein (MFP) family protein</fullName>
    </recommendedName>
</protein>
<dbReference type="PANTHER" id="PTHR30386">
    <property type="entry name" value="MEMBRANE FUSION SUBUNIT OF EMRAB-TOLC MULTIDRUG EFFLUX PUMP"/>
    <property type="match status" value="1"/>
</dbReference>
<keyword evidence="8" id="KW-0472">Membrane</keyword>
<keyword evidence="6" id="KW-0812">Transmembrane</keyword>
<dbReference type="GO" id="GO:0015031">
    <property type="term" value="P:protein transport"/>
    <property type="evidence" value="ECO:0007669"/>
    <property type="project" value="InterPro"/>
</dbReference>
<keyword evidence="3 9" id="KW-0813">Transport</keyword>
<evidence type="ECO:0000313" key="13">
    <source>
        <dbReference type="EMBL" id="CRK75707.1"/>
    </source>
</evidence>
<evidence type="ECO:0000256" key="1">
    <source>
        <dbReference type="ARBA" id="ARBA00004377"/>
    </source>
</evidence>
<accession>A0A0U1NLX1</accession>
<reference evidence="13 14" key="1">
    <citation type="submission" date="2015-04" db="EMBL/GenBank/DDBJ databases">
        <authorList>
            <person name="Syromyatnikov M.Y."/>
            <person name="Popov V.N."/>
        </authorList>
    </citation>
    <scope>NUCLEOTIDE SEQUENCE [LARGE SCALE GENOMIC DNA]</scope>
    <source>
        <strain evidence="13 14">CECT 5292</strain>
    </source>
</reference>
<sequence length="435" mass="47466">MSSTDFKKLSREMSGRNSASNSVVLFSIAGFLGIALTWAAVTEIDNVTRGEGKIVSQMQNQLVQSAESGVVLRRNVLENDRVTAGQILFEIDPIEAQAEYDRMFQRLDTLKIKVARLEAEIAGTDFTPSTDIVGSSVQIGANELSLFEARKRELQGAITILEERRAQKETTLNSSRQSVGTATNLLALIKDEIAVVEPLVRENIAPETRLLALKREREQAIGSLSDAEASVLAAQSSIQEITSEIANRKDTYLRQAMEELAQTVAERAELEKALPALSDRIERTVIAAPVDGIVNRLNFRTVGAFVKAGDAVLELVPTNDALKIETRIAPKDISNIKVDDLARIRLSAYDSARNGTLDGFVTNISPDATPVREGETQSFYIVDVAMSGDMVLNDGTAVSLLPGMTATVDVVSGKRTILEYFWSPVARIQELALRD</sequence>
<keyword evidence="10" id="KW-0175">Coiled coil</keyword>
<dbReference type="NCBIfam" id="TIGR01843">
    <property type="entry name" value="type_I_hlyD"/>
    <property type="match status" value="1"/>
</dbReference>
<evidence type="ECO:0000259" key="11">
    <source>
        <dbReference type="Pfam" id="PF25994"/>
    </source>
</evidence>
<dbReference type="InterPro" id="IPR050739">
    <property type="entry name" value="MFP"/>
</dbReference>
<dbReference type="EMBL" id="CVQV01000008">
    <property type="protein sequence ID" value="CRK75707.1"/>
    <property type="molecule type" value="Genomic_DNA"/>
</dbReference>
<evidence type="ECO:0000259" key="12">
    <source>
        <dbReference type="Pfam" id="PF26002"/>
    </source>
</evidence>
<proteinExistence type="inferred from homology"/>
<dbReference type="Gene3D" id="2.40.50.100">
    <property type="match status" value="1"/>
</dbReference>
<name>A0A0U1NLX1_9RHOB</name>
<dbReference type="PRINTS" id="PR01490">
    <property type="entry name" value="RTXTOXIND"/>
</dbReference>
<dbReference type="GO" id="GO:0005886">
    <property type="term" value="C:plasma membrane"/>
    <property type="evidence" value="ECO:0007669"/>
    <property type="project" value="UniProtKB-SubCell"/>
</dbReference>
<evidence type="ECO:0000256" key="6">
    <source>
        <dbReference type="ARBA" id="ARBA00022692"/>
    </source>
</evidence>
<dbReference type="OrthoDB" id="9810980at2"/>
<evidence type="ECO:0000256" key="5">
    <source>
        <dbReference type="ARBA" id="ARBA00022519"/>
    </source>
</evidence>
<dbReference type="RefSeq" id="WP_048599122.1">
    <property type="nucleotide sequence ID" value="NZ_CBFHGK010000003.1"/>
</dbReference>
<evidence type="ECO:0000313" key="14">
    <source>
        <dbReference type="Proteomes" id="UP000048949"/>
    </source>
</evidence>
<dbReference type="InterPro" id="IPR058982">
    <property type="entry name" value="Beta-barrel_AprE"/>
</dbReference>
<feature type="domain" description="AprE-like long alpha-helical hairpin" evidence="11">
    <location>
        <begin position="96"/>
        <end position="280"/>
    </location>
</feature>
<keyword evidence="5 9" id="KW-0997">Cell inner membrane</keyword>
<evidence type="ECO:0000256" key="10">
    <source>
        <dbReference type="SAM" id="Coils"/>
    </source>
</evidence>
<keyword evidence="4 9" id="KW-1003">Cell membrane</keyword>
<dbReference type="STRING" id="282199.GCA_001049735_01760"/>
<evidence type="ECO:0000256" key="2">
    <source>
        <dbReference type="ARBA" id="ARBA00009477"/>
    </source>
</evidence>
<dbReference type="InterPro" id="IPR058781">
    <property type="entry name" value="HH_AprE-like"/>
</dbReference>
<keyword evidence="14" id="KW-1185">Reference proteome</keyword>
<dbReference type="Gene3D" id="2.40.30.170">
    <property type="match status" value="1"/>
</dbReference>
<evidence type="ECO:0000256" key="9">
    <source>
        <dbReference type="RuleBase" id="RU365093"/>
    </source>
</evidence>
<dbReference type="Proteomes" id="UP000048949">
    <property type="component" value="Unassembled WGS sequence"/>
</dbReference>
<evidence type="ECO:0000256" key="7">
    <source>
        <dbReference type="ARBA" id="ARBA00022989"/>
    </source>
</evidence>